<feature type="compositionally biased region" description="Pro residues" evidence="1">
    <location>
        <begin position="471"/>
        <end position="480"/>
    </location>
</feature>
<evidence type="ECO:0000313" key="3">
    <source>
        <dbReference type="Proteomes" id="UP000075225"/>
    </source>
</evidence>
<feature type="region of interest" description="Disordered" evidence="1">
    <location>
        <begin position="296"/>
        <end position="318"/>
    </location>
</feature>
<protein>
    <recommendedName>
        <fullName evidence="4">Phosphoglycerate mutase family protein</fullName>
    </recommendedName>
</protein>
<feature type="compositionally biased region" description="Basic and acidic residues" evidence="1">
    <location>
        <begin position="1440"/>
        <end position="1466"/>
    </location>
</feature>
<feature type="region of interest" description="Disordered" evidence="1">
    <location>
        <begin position="1507"/>
        <end position="1562"/>
    </location>
</feature>
<comment type="caution">
    <text evidence="2">The sequence shown here is derived from an EMBL/GenBank/DDBJ whole genome shotgun (WGS) entry which is preliminary data.</text>
</comment>
<name>A0A151HDT2_TOXGO</name>
<feature type="compositionally biased region" description="Basic and acidic residues" evidence="1">
    <location>
        <begin position="1240"/>
        <end position="1249"/>
    </location>
</feature>
<feature type="compositionally biased region" description="Polar residues" evidence="1">
    <location>
        <begin position="1836"/>
        <end position="1847"/>
    </location>
</feature>
<evidence type="ECO:0008006" key="4">
    <source>
        <dbReference type="Google" id="ProtNLM"/>
    </source>
</evidence>
<sequence>MAANPRLLAPCGESPASPLAMSAVSAHSVSRESPLSGASSVSSRALAEVTFLPHSLAPGGGAPLASLAQKKNEEGLEPTENMPLSAHAADMLRKELFSVRVAGRYKADLVGACLFMRHGARTPKENFSISATGTESSRFPPGDIGRSPSEADRNRAAAGDNSGAKPQKPGDPGVPVVAAAEQQAIVPEAGKTGEKSSQNGLVQHPTGTPERPRESRNEAGWKSESRSVSLASDGGSFKKETPDTKSVPRQGEGTSSGLPYGIEERQEAANGAEEHIPKGGSVDPSVVHVSQAHACRREAGEHGTALSTARPSDSRGPTVWRPPSIAGSGCGAFSMNSFVEAVGGNRVTSSLVNGAQRGLLGHVPREQSPARSSPTGAEIDADAPAGLAPEMPCCPEETEEKKGAGAAHSIAAQVETSKERANSRVIKDHSVSANKAPSGCWFGVVPMGPCGGHPANRAQQVRTSLSFLAFPPTPLSPQSPDPTSTASSSSSTPISSRSRSCSSGAEAALAVVAGASPQTWRAVSPKAARGPKGRPAFTPTYGFEKTLSSDAVLPAASKAGTPMPALPCKASPSVATLPLASTLPCRPEVLLQTPGVAEVSPARSVLLTPGRSPSAPQGAACPFNCAPGLLTAAGWQQAACIGCALRRKQRMILRNAFLRECLETLEGGEEAREGGGRSQPLQIQGAPFRGADSACREGGTRSMGRPLDRGESPMQENSACAETHKDQTLLQPTDASESCGVSASSCLSPRSRASDALASSLTAPGRAASCPQCRSSLPQSCDPSHDSSTSTHVDPCAAACLHVCPSVFSPSVSSSVSSRSGNSSCSAAGSISGAGCPGAPLAGCGHPPAFSTSPQGVWSSTAAPELPTNSDFQGFILDRCSSLFLCSTESLRCQQTAEGVLAGLLHGPGAFREIRRPCGSLEAVGGRPASPQSGTVCKPFDSCTEQASARLFVAPRSARETRGGDRAKAEVNGKKGDLGGERQSAGREEMKGGGRGPHAKEENAAGPLRGGFPGPFEAWGRTRGVCLHVAPSGSPLASALKAKSQIVKFLKQRCLAESVCYQRACLQLRAESDLLRQLTGWEEKAGLKVMKKFVSSYSTYLFHGVPPPPLSNGVIQSRPATADAPTTASFATFFGDLSRQSSALFSPFDEAHAVSMSPPLSRQRSSSPSQAARPLAPEAARSAGLAEGRETKQRGLEGSEERRNGDTACGRSSEQDPSAPGASLERRAEASRQLTTQEVDAEKEQKEEAPDAPVSLLQAIFLGADVITRLQFGEEEEVGWRAGGTSLLELASRLERMADWCLEREQSCHATQQTPGRKPARASRSTPFPSADKTHREKEWRAPECETRRQSGGEHEQETDVAKGAAEEFEDRSEQASGTEPPLLQIFVTHQSALLALQGALSVPTEELHVPAFGCYISAELLRLNRSSTGDDWDYPIVGDEAKGTADAEERREESRAERVGRKTWKQGERSHSPWFSYLEFDKQRENKAGCGGSPLSPLHALSRSEEELSSCTSTPRTAPTDESSSLSCSLVSGRASAATDSVESHGTSFEGDRGYPPSNQSAREMVGFQLSSSVPSYTAENAASPISLPVPEVPVSPSSPATQPSSRPPVSHPFLEKLTSRKPREARKKHPGYLIRWTINGSQPVVLPPSLRFKPPSQPPFYVSGSPAASASASSPVSSVSLSLASLSSRGEGQEERDKATLAAKLEQALQERGERLYALQHCAAASEYSAADALVRSVLAEEASFLSRFPLLKDAEPRVGTQGEEQAGGLEMHGCVPPQEAEGESGPGGACGAVSSTQVTLVDPEEITQFLCCRRMPCFCFHCLQRAERRLWSQRQRTGQGSETGRLNEVEPGKNEGGTGRGQEGETTNDGERLYEENELDFETCNIVELDRLLSFLDERIAKYGMPIPVGDDSRSHPELALQTQARDGKGDACAKKRDAELETVRHNV</sequence>
<feature type="region of interest" description="Disordered" evidence="1">
    <location>
        <begin position="1435"/>
        <end position="1466"/>
    </location>
</feature>
<feature type="region of interest" description="Disordered" evidence="1">
    <location>
        <begin position="957"/>
        <end position="1010"/>
    </location>
</feature>
<feature type="region of interest" description="Disordered" evidence="1">
    <location>
        <begin position="1308"/>
        <end position="1378"/>
    </location>
</feature>
<dbReference type="VEuPathDB" id="ToxoDB:TGPRC2_253490"/>
<feature type="compositionally biased region" description="Basic and acidic residues" evidence="1">
    <location>
        <begin position="210"/>
        <end position="225"/>
    </location>
</feature>
<feature type="region of interest" description="Disordered" evidence="1">
    <location>
        <begin position="1"/>
        <end position="25"/>
    </location>
</feature>
<feature type="compositionally biased region" description="Basic and acidic residues" evidence="1">
    <location>
        <begin position="1332"/>
        <end position="1361"/>
    </location>
</feature>
<feature type="compositionally biased region" description="Polar residues" evidence="1">
    <location>
        <begin position="126"/>
        <end position="137"/>
    </location>
</feature>
<feature type="compositionally biased region" description="Basic and acidic residues" evidence="1">
    <location>
        <begin position="1187"/>
        <end position="1205"/>
    </location>
</feature>
<feature type="region of interest" description="Disordered" evidence="1">
    <location>
        <begin position="1836"/>
        <end position="1872"/>
    </location>
</feature>
<feature type="compositionally biased region" description="Polar residues" evidence="1">
    <location>
        <begin position="1539"/>
        <end position="1548"/>
    </location>
</feature>
<feature type="region of interest" description="Disordered" evidence="1">
    <location>
        <begin position="668"/>
        <end position="726"/>
    </location>
</feature>
<feature type="region of interest" description="Disordered" evidence="1">
    <location>
        <begin position="188"/>
        <end position="284"/>
    </location>
</feature>
<dbReference type="Proteomes" id="UP000075225">
    <property type="component" value="Unassembled WGS sequence"/>
</dbReference>
<feature type="compositionally biased region" description="Polar residues" evidence="1">
    <location>
        <begin position="1510"/>
        <end position="1523"/>
    </location>
</feature>
<feature type="compositionally biased region" description="Basic and acidic residues" evidence="1">
    <location>
        <begin position="262"/>
        <end position="277"/>
    </location>
</feature>
<feature type="region of interest" description="Disordered" evidence="1">
    <location>
        <begin position="1588"/>
        <end position="1630"/>
    </location>
</feature>
<dbReference type="OrthoDB" id="331844at2759"/>
<feature type="compositionally biased region" description="Basic and acidic residues" evidence="1">
    <location>
        <begin position="1615"/>
        <end position="1624"/>
    </location>
</feature>
<feature type="region of interest" description="Disordered" evidence="1">
    <location>
        <begin position="1770"/>
        <end position="1796"/>
    </location>
</feature>
<feature type="region of interest" description="Disordered" evidence="1">
    <location>
        <begin position="361"/>
        <end position="424"/>
    </location>
</feature>
<evidence type="ECO:0000313" key="2">
    <source>
        <dbReference type="EMBL" id="KYK67468.1"/>
    </source>
</evidence>
<feature type="region of interest" description="Disordered" evidence="1">
    <location>
        <begin position="1155"/>
        <end position="1251"/>
    </location>
</feature>
<feature type="compositionally biased region" description="Low complexity" evidence="1">
    <location>
        <begin position="1588"/>
        <end position="1601"/>
    </location>
</feature>
<feature type="region of interest" description="Disordered" evidence="1">
    <location>
        <begin position="126"/>
        <end position="174"/>
    </location>
</feature>
<feature type="compositionally biased region" description="Basic and acidic residues" evidence="1">
    <location>
        <begin position="957"/>
        <end position="1003"/>
    </location>
</feature>
<proteinExistence type="predicted"/>
<reference evidence="3" key="1">
    <citation type="submission" date="2016-03" db="EMBL/GenBank/DDBJ databases">
        <authorList>
            <person name="Sibley D."/>
            <person name="Venepally P."/>
            <person name="Karamycheva S."/>
            <person name="Hadjithomas M."/>
            <person name="Khan A."/>
            <person name="Brunk B."/>
            <person name="Roos D."/>
            <person name="Caler E."/>
            <person name="Lorenzi H."/>
        </authorList>
    </citation>
    <scope>NUCLEOTIDE SEQUENCE [LARGE SCALE GENOMIC DNA]</scope>
    <source>
        <strain evidence="3">TgCatPRC2</strain>
    </source>
</reference>
<gene>
    <name evidence="2" type="ORF">TGPRC2_253490</name>
</gene>
<accession>A0A151HDT2</accession>
<evidence type="ECO:0000256" key="1">
    <source>
        <dbReference type="SAM" id="MobiDB-lite"/>
    </source>
</evidence>
<feature type="compositionally biased region" description="Low complexity" evidence="1">
    <location>
        <begin position="1524"/>
        <end position="1533"/>
    </location>
</feature>
<feature type="compositionally biased region" description="Low complexity" evidence="1">
    <location>
        <begin position="481"/>
        <end position="500"/>
    </location>
</feature>
<feature type="compositionally biased region" description="Low complexity" evidence="1">
    <location>
        <begin position="1157"/>
        <end position="1177"/>
    </location>
</feature>
<organism evidence="2 3">
    <name type="scientific">Toxoplasma gondii TgCatPRC2</name>
    <dbReference type="NCBI Taxonomy" id="1130821"/>
    <lineage>
        <taxon>Eukaryota</taxon>
        <taxon>Sar</taxon>
        <taxon>Alveolata</taxon>
        <taxon>Apicomplexa</taxon>
        <taxon>Conoidasida</taxon>
        <taxon>Coccidia</taxon>
        <taxon>Eucoccidiorida</taxon>
        <taxon>Eimeriorina</taxon>
        <taxon>Sarcocystidae</taxon>
        <taxon>Toxoplasma</taxon>
    </lineage>
</organism>
<dbReference type="EMBL" id="AHZP02001391">
    <property type="protein sequence ID" value="KYK67468.1"/>
    <property type="molecule type" value="Genomic_DNA"/>
</dbReference>
<feature type="region of interest" description="Disordered" evidence="1">
    <location>
        <begin position="469"/>
        <end position="500"/>
    </location>
</feature>